<keyword evidence="3" id="KW-1185">Reference proteome</keyword>
<protein>
    <submittedName>
        <fullName evidence="2">Uncharacterized protein</fullName>
    </submittedName>
</protein>
<organism evidence="2 3">
    <name type="scientific">Zea mays</name>
    <name type="common">Maize</name>
    <dbReference type="NCBI Taxonomy" id="4577"/>
    <lineage>
        <taxon>Eukaryota</taxon>
        <taxon>Viridiplantae</taxon>
        <taxon>Streptophyta</taxon>
        <taxon>Embryophyta</taxon>
        <taxon>Tracheophyta</taxon>
        <taxon>Spermatophyta</taxon>
        <taxon>Magnoliopsida</taxon>
        <taxon>Liliopsida</taxon>
        <taxon>Poales</taxon>
        <taxon>Poaceae</taxon>
        <taxon>PACMAD clade</taxon>
        <taxon>Panicoideae</taxon>
        <taxon>Andropogonodae</taxon>
        <taxon>Andropogoneae</taxon>
        <taxon>Tripsacinae</taxon>
        <taxon>Zea</taxon>
    </lineage>
</organism>
<proteinExistence type="predicted"/>
<evidence type="ECO:0000256" key="1">
    <source>
        <dbReference type="SAM" id="MobiDB-lite"/>
    </source>
</evidence>
<feature type="region of interest" description="Disordered" evidence="1">
    <location>
        <begin position="132"/>
        <end position="154"/>
    </location>
</feature>
<dbReference type="Gramene" id="Zm00001eb434180_T001">
    <property type="protein sequence ID" value="Zm00001eb434180_P001"/>
    <property type="gene ID" value="Zm00001eb434180"/>
</dbReference>
<reference evidence="2" key="2">
    <citation type="submission" date="2019-07" db="EMBL/GenBank/DDBJ databases">
        <authorList>
            <person name="Seetharam A."/>
            <person name="Woodhouse M."/>
            <person name="Cannon E."/>
        </authorList>
    </citation>
    <scope>NUCLEOTIDE SEQUENCE [LARGE SCALE GENOMIC DNA]</scope>
    <source>
        <strain evidence="2">cv. B73</strain>
    </source>
</reference>
<reference evidence="2" key="3">
    <citation type="submission" date="2021-05" db="UniProtKB">
        <authorList>
            <consortium name="EnsemblPlants"/>
        </authorList>
    </citation>
    <scope>IDENTIFICATION</scope>
    <source>
        <strain evidence="2">cv. B73</strain>
    </source>
</reference>
<dbReference type="EnsemblPlants" id="Zm00001eb434180_T001">
    <property type="protein sequence ID" value="Zm00001eb434180_P001"/>
    <property type="gene ID" value="Zm00001eb434180"/>
</dbReference>
<sequence length="345" mass="37389">MELDQLLADGLVDKARAAAGARRRQRRRSLLRRGLDGAHVGAESRGDHRVAHAPVERRLPHGRRRRLALGARGRSSPRGPLLWVLVIRMPRRHRQVQVGGVQTRTRTRGAHQVPVALPLQLPQPRLVVVVEHERPGRGTGTGAGRERERADQRRQIRGREALQDGLLHGRAVDSLPVAAGPAAPAGAAEPSDDVAPGTLPRDGGGEVGGVVEGHMAGAAGPRQGRRDLVRRGAHAVCHDGLKPLHAAKRRLHGHRAQVHALLAVDEDNRQHACVLHVRRTLLPASAAAGHKPRIETAATRTGSICLGCCELGIEGRRVDKAEGFIERRRGELRRLGWAAGERVKE</sequence>
<feature type="region of interest" description="Disordered" evidence="1">
    <location>
        <begin position="177"/>
        <end position="225"/>
    </location>
</feature>
<name>A0A804RK55_MAIZE</name>
<feature type="compositionally biased region" description="Basic and acidic residues" evidence="1">
    <location>
        <begin position="144"/>
        <end position="154"/>
    </location>
</feature>
<dbReference type="AlphaFoldDB" id="A0A804RK55"/>
<dbReference type="InParanoid" id="A0A804RK55"/>
<evidence type="ECO:0000313" key="3">
    <source>
        <dbReference type="Proteomes" id="UP000007305"/>
    </source>
</evidence>
<accession>A0A804RK55</accession>
<dbReference type="Proteomes" id="UP000007305">
    <property type="component" value="Chromosome 10"/>
</dbReference>
<feature type="compositionally biased region" description="Low complexity" evidence="1">
    <location>
        <begin position="178"/>
        <end position="188"/>
    </location>
</feature>
<evidence type="ECO:0000313" key="2">
    <source>
        <dbReference type="EnsemblPlants" id="Zm00001eb434180_P001"/>
    </source>
</evidence>
<reference evidence="3" key="1">
    <citation type="journal article" date="2009" name="Science">
        <title>The B73 maize genome: complexity, diversity, and dynamics.</title>
        <authorList>
            <person name="Schnable P.S."/>
            <person name="Ware D."/>
            <person name="Fulton R.S."/>
            <person name="Stein J.C."/>
            <person name="Wei F."/>
            <person name="Pasternak S."/>
            <person name="Liang C."/>
            <person name="Zhang J."/>
            <person name="Fulton L."/>
            <person name="Graves T.A."/>
            <person name="Minx P."/>
            <person name="Reily A.D."/>
            <person name="Courtney L."/>
            <person name="Kruchowski S.S."/>
            <person name="Tomlinson C."/>
            <person name="Strong C."/>
            <person name="Delehaunty K."/>
            <person name="Fronick C."/>
            <person name="Courtney B."/>
            <person name="Rock S.M."/>
            <person name="Belter E."/>
            <person name="Du F."/>
            <person name="Kim K."/>
            <person name="Abbott R.M."/>
            <person name="Cotton M."/>
            <person name="Levy A."/>
            <person name="Marchetto P."/>
            <person name="Ochoa K."/>
            <person name="Jackson S.M."/>
            <person name="Gillam B."/>
            <person name="Chen W."/>
            <person name="Yan L."/>
            <person name="Higginbotham J."/>
            <person name="Cardenas M."/>
            <person name="Waligorski J."/>
            <person name="Applebaum E."/>
            <person name="Phelps L."/>
            <person name="Falcone J."/>
            <person name="Kanchi K."/>
            <person name="Thane T."/>
            <person name="Scimone A."/>
            <person name="Thane N."/>
            <person name="Henke J."/>
            <person name="Wang T."/>
            <person name="Ruppert J."/>
            <person name="Shah N."/>
            <person name="Rotter K."/>
            <person name="Hodges J."/>
            <person name="Ingenthron E."/>
            <person name="Cordes M."/>
            <person name="Kohlberg S."/>
            <person name="Sgro J."/>
            <person name="Delgado B."/>
            <person name="Mead K."/>
            <person name="Chinwalla A."/>
            <person name="Leonard S."/>
            <person name="Crouse K."/>
            <person name="Collura K."/>
            <person name="Kudrna D."/>
            <person name="Currie J."/>
            <person name="He R."/>
            <person name="Angelova A."/>
            <person name="Rajasekar S."/>
            <person name="Mueller T."/>
            <person name="Lomeli R."/>
            <person name="Scara G."/>
            <person name="Ko A."/>
            <person name="Delaney K."/>
            <person name="Wissotski M."/>
            <person name="Lopez G."/>
            <person name="Campos D."/>
            <person name="Braidotti M."/>
            <person name="Ashley E."/>
            <person name="Golser W."/>
            <person name="Kim H."/>
            <person name="Lee S."/>
            <person name="Lin J."/>
            <person name="Dujmic Z."/>
            <person name="Kim W."/>
            <person name="Talag J."/>
            <person name="Zuccolo A."/>
            <person name="Fan C."/>
            <person name="Sebastian A."/>
            <person name="Kramer M."/>
            <person name="Spiegel L."/>
            <person name="Nascimento L."/>
            <person name="Zutavern T."/>
            <person name="Miller B."/>
            <person name="Ambroise C."/>
            <person name="Muller S."/>
            <person name="Spooner W."/>
            <person name="Narechania A."/>
            <person name="Ren L."/>
            <person name="Wei S."/>
            <person name="Kumari S."/>
            <person name="Faga B."/>
            <person name="Levy M.J."/>
            <person name="McMahan L."/>
            <person name="Van Buren P."/>
            <person name="Vaughn M.W."/>
            <person name="Ying K."/>
            <person name="Yeh C.-T."/>
            <person name="Emrich S.J."/>
            <person name="Jia Y."/>
            <person name="Kalyanaraman A."/>
            <person name="Hsia A.-P."/>
            <person name="Barbazuk W.B."/>
            <person name="Baucom R.S."/>
            <person name="Brutnell T.P."/>
            <person name="Carpita N.C."/>
            <person name="Chaparro C."/>
            <person name="Chia J.-M."/>
            <person name="Deragon J.-M."/>
            <person name="Estill J.C."/>
            <person name="Fu Y."/>
            <person name="Jeddeloh J.A."/>
            <person name="Han Y."/>
            <person name="Lee H."/>
            <person name="Li P."/>
            <person name="Lisch D.R."/>
            <person name="Liu S."/>
            <person name="Liu Z."/>
            <person name="Nagel D.H."/>
            <person name="McCann M.C."/>
            <person name="SanMiguel P."/>
            <person name="Myers A.M."/>
            <person name="Nettleton D."/>
            <person name="Nguyen J."/>
            <person name="Penning B.W."/>
            <person name="Ponnala L."/>
            <person name="Schneider K.L."/>
            <person name="Schwartz D.C."/>
            <person name="Sharma A."/>
            <person name="Soderlund C."/>
            <person name="Springer N.M."/>
            <person name="Sun Q."/>
            <person name="Wang H."/>
            <person name="Waterman M."/>
            <person name="Westerman R."/>
            <person name="Wolfgruber T.K."/>
            <person name="Yang L."/>
            <person name="Yu Y."/>
            <person name="Zhang L."/>
            <person name="Zhou S."/>
            <person name="Zhu Q."/>
            <person name="Bennetzen J.L."/>
            <person name="Dawe R.K."/>
            <person name="Jiang J."/>
            <person name="Jiang N."/>
            <person name="Presting G.G."/>
            <person name="Wessler S.R."/>
            <person name="Aluru S."/>
            <person name="Martienssen R.A."/>
            <person name="Clifton S.W."/>
            <person name="McCombie W.R."/>
            <person name="Wing R.A."/>
            <person name="Wilson R.K."/>
        </authorList>
    </citation>
    <scope>NUCLEOTIDE SEQUENCE [LARGE SCALE GENOMIC DNA]</scope>
    <source>
        <strain evidence="3">cv. B73</strain>
    </source>
</reference>